<keyword evidence="2 10" id="KW-0004">4Fe-4S</keyword>
<feature type="region of interest" description="Hydrophobic" evidence="10">
    <location>
        <begin position="1"/>
        <end position="23"/>
    </location>
</feature>
<organism evidence="15 16">
    <name type="scientific">Parathalassolituus penaei</name>
    <dbReference type="NCBI Taxonomy" id="2997323"/>
    <lineage>
        <taxon>Bacteria</taxon>
        <taxon>Pseudomonadati</taxon>
        <taxon>Pseudomonadota</taxon>
        <taxon>Gammaproteobacteria</taxon>
        <taxon>Oceanospirillales</taxon>
        <taxon>Oceanospirillaceae</taxon>
        <taxon>Parathalassolituus</taxon>
    </lineage>
</organism>
<dbReference type="PROSITE" id="PS51379">
    <property type="entry name" value="4FE4S_FER_2"/>
    <property type="match status" value="2"/>
</dbReference>
<evidence type="ECO:0000259" key="13">
    <source>
        <dbReference type="PROSITE" id="PS51379"/>
    </source>
</evidence>
<dbReference type="EC" id="7.-.-.-" evidence="10"/>
<keyword evidence="12" id="KW-0732">Signal</keyword>
<comment type="cofactor">
    <cofactor evidence="10 11">
        <name>[4Fe-4S] cluster</name>
        <dbReference type="ChEBI" id="CHEBI:49883"/>
    </cofactor>
    <text evidence="10 11">Binds 3 [4Fe-4S] clusters.</text>
</comment>
<keyword evidence="10" id="KW-1003">Cell membrane</keyword>
<evidence type="ECO:0000256" key="9">
    <source>
        <dbReference type="ARBA" id="ARBA00023136"/>
    </source>
</evidence>
<keyword evidence="7 10" id="KW-0408">Iron</keyword>
<name>A0A9X3ITM2_9GAMM</name>
<dbReference type="SUPFAM" id="SSF54862">
    <property type="entry name" value="4Fe-4S ferredoxins"/>
    <property type="match status" value="1"/>
</dbReference>
<evidence type="ECO:0000256" key="2">
    <source>
        <dbReference type="ARBA" id="ARBA00022485"/>
    </source>
</evidence>
<keyword evidence="8 10" id="KW-0411">Iron-sulfur</keyword>
<dbReference type="PROSITE" id="PS00198">
    <property type="entry name" value="4FE4S_FER_1"/>
    <property type="match status" value="2"/>
</dbReference>
<dbReference type="InterPro" id="IPR016463">
    <property type="entry name" value="RnfB/RsxB_Proteobac"/>
</dbReference>
<reference evidence="15" key="1">
    <citation type="submission" date="2022-11" db="EMBL/GenBank/DDBJ databases">
        <title>Parathalassolutuus dongxingensis gen. nov., sp. nov., a novel member of family Oceanospirillaceae isolated from a coastal shrimp pond in Guangxi, China.</title>
        <authorList>
            <person name="Chen H."/>
        </authorList>
    </citation>
    <scope>NUCLEOTIDE SEQUENCE</scope>
    <source>
        <strain evidence="15">G-43</strain>
    </source>
</reference>
<feature type="domain" description="4Fe-4S ferredoxin-type" evidence="13">
    <location>
        <begin position="131"/>
        <end position="160"/>
    </location>
</feature>
<feature type="binding site" evidence="10 11">
    <location>
        <position position="140"/>
    </location>
    <ligand>
        <name>[4Fe-4S] cluster</name>
        <dbReference type="ChEBI" id="CHEBI:49883"/>
        <label>3</label>
    </ligand>
</feature>
<dbReference type="GO" id="GO:0022900">
    <property type="term" value="P:electron transport chain"/>
    <property type="evidence" value="ECO:0007669"/>
    <property type="project" value="UniProtKB-UniRule"/>
</dbReference>
<dbReference type="Pfam" id="PF04060">
    <property type="entry name" value="FeS"/>
    <property type="match status" value="1"/>
</dbReference>
<proteinExistence type="inferred from homology"/>
<keyword evidence="9 10" id="KW-0472">Membrane</keyword>
<dbReference type="HAMAP" id="MF_00463">
    <property type="entry name" value="RsxB_RnfB"/>
    <property type="match status" value="1"/>
</dbReference>
<feature type="binding site" evidence="10 11">
    <location>
        <position position="146"/>
    </location>
    <ligand>
        <name>[4Fe-4S] cluster</name>
        <dbReference type="ChEBI" id="CHEBI:49883"/>
        <label>3</label>
    </ligand>
</feature>
<feature type="domain" description="4Fe-4S" evidence="14">
    <location>
        <begin position="30"/>
        <end position="89"/>
    </location>
</feature>
<dbReference type="GO" id="GO:0009055">
    <property type="term" value="F:electron transfer activity"/>
    <property type="evidence" value="ECO:0007669"/>
    <property type="project" value="InterPro"/>
</dbReference>
<keyword evidence="10" id="KW-0997">Cell inner membrane</keyword>
<gene>
    <name evidence="10" type="primary">rnfB</name>
    <name evidence="15" type="ORF">OUO13_08980</name>
</gene>
<dbReference type="InterPro" id="IPR010207">
    <property type="entry name" value="Elect_transpt_cplx_RnfB/RsxB"/>
</dbReference>
<dbReference type="GO" id="GO:0046872">
    <property type="term" value="F:metal ion binding"/>
    <property type="evidence" value="ECO:0007669"/>
    <property type="project" value="UniProtKB-KW"/>
</dbReference>
<dbReference type="InterPro" id="IPR050395">
    <property type="entry name" value="4Fe4S_Ferredoxin_RnfB"/>
</dbReference>
<evidence type="ECO:0000256" key="8">
    <source>
        <dbReference type="ARBA" id="ARBA00023014"/>
    </source>
</evidence>
<protein>
    <recommendedName>
        <fullName evidence="10">Ion-translocating oxidoreductase complex subunit B</fullName>
        <ecNumber evidence="10">7.-.-.-</ecNumber>
    </recommendedName>
    <alternativeName>
        <fullName evidence="10">Rnf electron transport complex subunit B</fullName>
    </alternativeName>
</protein>
<keyword evidence="6 10" id="KW-0249">Electron transport</keyword>
<evidence type="ECO:0000313" key="16">
    <source>
        <dbReference type="Proteomes" id="UP001150830"/>
    </source>
</evidence>
<sequence>MLTATLVLTLMGLILGGLLGLASRAFASNDDNPLVKEVESMLPGSQCGQCGLPGCGPAAEAIVNGTAAVTCCPPGGRALAESLAKKLDIDISTLGAAAVPQLAVINAEQCTGCTRCYKACPTDAIVGASKQLHSVISAACTGCSQCVAACPEDCISLQAETLSLTTWHWHKPEAA</sequence>
<evidence type="ECO:0000256" key="4">
    <source>
        <dbReference type="ARBA" id="ARBA00022737"/>
    </source>
</evidence>
<dbReference type="PANTHER" id="PTHR43560:SF1">
    <property type="entry name" value="ION-TRANSLOCATING OXIDOREDUCTASE COMPLEX SUBUNIT B"/>
    <property type="match status" value="1"/>
</dbReference>
<comment type="subunit">
    <text evidence="10">The complex is composed of six subunits: RnfA, RnfB, RnfC, RnfD, RnfE and RnfG.</text>
</comment>
<feature type="binding site" evidence="10 11">
    <location>
        <position position="50"/>
    </location>
    <ligand>
        <name>[4Fe-4S] cluster</name>
        <dbReference type="ChEBI" id="CHEBI:49883"/>
        <label>1</label>
    </ligand>
</feature>
<dbReference type="NCBIfam" id="TIGR01944">
    <property type="entry name" value="rnfB"/>
    <property type="match status" value="1"/>
</dbReference>
<feature type="binding site" evidence="10 11">
    <location>
        <position position="72"/>
    </location>
    <ligand>
        <name>[4Fe-4S] cluster</name>
        <dbReference type="ChEBI" id="CHEBI:49883"/>
        <label>1</label>
    </ligand>
</feature>
<evidence type="ECO:0000259" key="14">
    <source>
        <dbReference type="PROSITE" id="PS51656"/>
    </source>
</evidence>
<dbReference type="PIRSF" id="PIRSF005784">
    <property type="entry name" value="Elect_transpt_RnfB"/>
    <property type="match status" value="1"/>
</dbReference>
<comment type="function">
    <text evidence="10">Part of a membrane-bound complex that couples electron transfer with translocation of ions across the membrane.</text>
</comment>
<evidence type="ECO:0000256" key="3">
    <source>
        <dbReference type="ARBA" id="ARBA00022723"/>
    </source>
</evidence>
<dbReference type="Pfam" id="PF14697">
    <property type="entry name" value="Fer4_21"/>
    <property type="match status" value="1"/>
</dbReference>
<dbReference type="EMBL" id="JAPNOA010000025">
    <property type="protein sequence ID" value="MCY0965318.1"/>
    <property type="molecule type" value="Genomic_DNA"/>
</dbReference>
<comment type="similarity">
    <text evidence="10">Belongs to the 4Fe4S bacterial-type ferredoxin family. RnfB subfamily.</text>
</comment>
<keyword evidence="5 10" id="KW-1278">Translocase</keyword>
<feature type="signal peptide" evidence="12">
    <location>
        <begin position="1"/>
        <end position="27"/>
    </location>
</feature>
<evidence type="ECO:0000256" key="5">
    <source>
        <dbReference type="ARBA" id="ARBA00022967"/>
    </source>
</evidence>
<accession>A0A9X3ITM2</accession>
<feature type="binding site" evidence="10 11">
    <location>
        <position position="120"/>
    </location>
    <ligand>
        <name>[4Fe-4S] cluster</name>
        <dbReference type="ChEBI" id="CHEBI:49883"/>
        <label>3</label>
    </ligand>
</feature>
<evidence type="ECO:0000256" key="6">
    <source>
        <dbReference type="ARBA" id="ARBA00022982"/>
    </source>
</evidence>
<feature type="domain" description="4Fe-4S ferredoxin-type" evidence="13">
    <location>
        <begin position="101"/>
        <end position="130"/>
    </location>
</feature>
<dbReference type="InterPro" id="IPR007202">
    <property type="entry name" value="4Fe-4S_dom"/>
</dbReference>
<evidence type="ECO:0000256" key="12">
    <source>
        <dbReference type="SAM" id="SignalP"/>
    </source>
</evidence>
<comment type="subcellular location">
    <subcellularLocation>
        <location evidence="10">Cell inner membrane</location>
    </subcellularLocation>
</comment>
<feature type="binding site" evidence="10 11">
    <location>
        <position position="47"/>
    </location>
    <ligand>
        <name>[4Fe-4S] cluster</name>
        <dbReference type="ChEBI" id="CHEBI:49883"/>
        <label>1</label>
    </ligand>
</feature>
<dbReference type="GO" id="GO:0005886">
    <property type="term" value="C:plasma membrane"/>
    <property type="evidence" value="ECO:0007669"/>
    <property type="project" value="UniProtKB-SubCell"/>
</dbReference>
<dbReference type="GO" id="GO:0051539">
    <property type="term" value="F:4 iron, 4 sulfur cluster binding"/>
    <property type="evidence" value="ECO:0007669"/>
    <property type="project" value="UniProtKB-UniRule"/>
</dbReference>
<evidence type="ECO:0000256" key="10">
    <source>
        <dbReference type="HAMAP-Rule" id="MF_00463"/>
    </source>
</evidence>
<dbReference type="PANTHER" id="PTHR43560">
    <property type="entry name" value="ION-TRANSLOCATING OXIDOREDUCTASE COMPLEX SUBUNIT B"/>
    <property type="match status" value="1"/>
</dbReference>
<dbReference type="Gene3D" id="3.30.70.20">
    <property type="match status" value="1"/>
</dbReference>
<keyword evidence="16" id="KW-1185">Reference proteome</keyword>
<evidence type="ECO:0000256" key="1">
    <source>
        <dbReference type="ARBA" id="ARBA00022448"/>
    </source>
</evidence>
<dbReference type="Gene3D" id="1.10.15.40">
    <property type="entry name" value="Electron transport complex subunit B, putative Fe-S cluster"/>
    <property type="match status" value="1"/>
</dbReference>
<dbReference type="PROSITE" id="PS51656">
    <property type="entry name" value="4FE4S"/>
    <property type="match status" value="1"/>
</dbReference>
<dbReference type="RefSeq" id="WP_283173529.1">
    <property type="nucleotide sequence ID" value="NZ_JAPNOA010000025.1"/>
</dbReference>
<feature type="binding site" evidence="10 11">
    <location>
        <position position="116"/>
    </location>
    <ligand>
        <name>[4Fe-4S] cluster</name>
        <dbReference type="ChEBI" id="CHEBI:49883"/>
        <label>2</label>
    </ligand>
</feature>
<evidence type="ECO:0000313" key="15">
    <source>
        <dbReference type="EMBL" id="MCY0965318.1"/>
    </source>
</evidence>
<keyword evidence="3 10" id="KW-0479">Metal-binding</keyword>
<dbReference type="AlphaFoldDB" id="A0A9X3ITM2"/>
<feature type="binding site" evidence="10 11">
    <location>
        <position position="150"/>
    </location>
    <ligand>
        <name>[4Fe-4S] cluster</name>
        <dbReference type="ChEBI" id="CHEBI:49883"/>
        <label>2</label>
    </ligand>
</feature>
<feature type="chain" id="PRO_5040879840" description="Ion-translocating oxidoreductase complex subunit B" evidence="12">
    <location>
        <begin position="28"/>
        <end position="175"/>
    </location>
</feature>
<dbReference type="Proteomes" id="UP001150830">
    <property type="component" value="Unassembled WGS sequence"/>
</dbReference>
<feature type="binding site" evidence="10 11">
    <location>
        <position position="110"/>
    </location>
    <ligand>
        <name>[4Fe-4S] cluster</name>
        <dbReference type="ChEBI" id="CHEBI:49883"/>
        <label>2</label>
    </ligand>
</feature>
<feature type="binding site" evidence="10 11">
    <location>
        <position position="113"/>
    </location>
    <ligand>
        <name>[4Fe-4S] cluster</name>
        <dbReference type="ChEBI" id="CHEBI:49883"/>
        <label>2</label>
    </ligand>
</feature>
<keyword evidence="1 10" id="KW-0813">Transport</keyword>
<evidence type="ECO:0000256" key="11">
    <source>
        <dbReference type="PIRSR" id="PIRSR005784-1"/>
    </source>
</evidence>
<comment type="caution">
    <text evidence="10">Lacks conserved residue(s) required for the propagation of feature annotation.</text>
</comment>
<evidence type="ECO:0000256" key="7">
    <source>
        <dbReference type="ARBA" id="ARBA00023004"/>
    </source>
</evidence>
<comment type="caution">
    <text evidence="15">The sequence shown here is derived from an EMBL/GenBank/DDBJ whole genome shotgun (WGS) entry which is preliminary data.</text>
</comment>
<keyword evidence="4 10" id="KW-0677">Repeat</keyword>
<feature type="binding site" evidence="10 11">
    <location>
        <position position="143"/>
    </location>
    <ligand>
        <name>[4Fe-4S] cluster</name>
        <dbReference type="ChEBI" id="CHEBI:49883"/>
        <label>3</label>
    </ligand>
</feature>
<dbReference type="InterPro" id="IPR017900">
    <property type="entry name" value="4Fe4S_Fe_S_CS"/>
</dbReference>
<dbReference type="InterPro" id="IPR017896">
    <property type="entry name" value="4Fe4S_Fe-S-bd"/>
</dbReference>
<feature type="binding site" evidence="10 11">
    <location>
        <position position="55"/>
    </location>
    <ligand>
        <name>[4Fe-4S] cluster</name>
        <dbReference type="ChEBI" id="CHEBI:49883"/>
        <label>1</label>
    </ligand>
</feature>